<evidence type="ECO:0000313" key="2">
    <source>
        <dbReference type="Proteomes" id="UP000028073"/>
    </source>
</evidence>
<comment type="caution">
    <text evidence="1">The sequence shown here is derived from an EMBL/GenBank/DDBJ whole genome shotgun (WGS) entry which is preliminary data.</text>
</comment>
<reference evidence="1 2" key="1">
    <citation type="submission" date="2014-06" db="EMBL/GenBank/DDBJ databases">
        <title>Whole Genome Sequences of Three Symbiotic Endozoicomonas Bacteria.</title>
        <authorList>
            <person name="Neave M.J."/>
            <person name="Apprill A."/>
            <person name="Voolstra C.R."/>
        </authorList>
    </citation>
    <scope>NUCLEOTIDE SEQUENCE [LARGE SCALE GENOMIC DNA]</scope>
    <source>
        <strain evidence="1 2">DSM 25634</strain>
    </source>
</reference>
<dbReference type="EMBL" id="JOKH01000001">
    <property type="protein sequence ID" value="KEQ19013.1"/>
    <property type="molecule type" value="Genomic_DNA"/>
</dbReference>
<sequence>MSGAQHENGRGLILPVFHGKFMEKSGQSLTQRRLGGTVSGLCRVYPAFKAALFVQIERFKKHFALAKACQ</sequence>
<dbReference type="Proteomes" id="UP000028073">
    <property type="component" value="Unassembled WGS sequence"/>
</dbReference>
<proteinExistence type="predicted"/>
<gene>
    <name evidence="1" type="ORF">GZ78_02975</name>
</gene>
<organism evidence="1 2">
    <name type="scientific">Endozoicomonas numazuensis</name>
    <dbReference type="NCBI Taxonomy" id="1137799"/>
    <lineage>
        <taxon>Bacteria</taxon>
        <taxon>Pseudomonadati</taxon>
        <taxon>Pseudomonadota</taxon>
        <taxon>Gammaproteobacteria</taxon>
        <taxon>Oceanospirillales</taxon>
        <taxon>Endozoicomonadaceae</taxon>
        <taxon>Endozoicomonas</taxon>
    </lineage>
</organism>
<dbReference type="STRING" id="1137799.GZ78_02975"/>
<dbReference type="AlphaFoldDB" id="A0A081NKP0"/>
<accession>A0A081NKP0</accession>
<evidence type="ECO:0000313" key="1">
    <source>
        <dbReference type="EMBL" id="KEQ19013.1"/>
    </source>
</evidence>
<name>A0A081NKP0_9GAMM</name>
<keyword evidence="2" id="KW-1185">Reference proteome</keyword>
<protein>
    <submittedName>
        <fullName evidence="1">Uncharacterized protein</fullName>
    </submittedName>
</protein>